<proteinExistence type="predicted"/>
<evidence type="ECO:0000313" key="1">
    <source>
        <dbReference type="EMBL" id="BAN92323.1"/>
    </source>
</evidence>
<accession>U3TK66</accession>
<keyword evidence="2" id="KW-1185">Reference proteome</keyword>
<reference evidence="1 2" key="1">
    <citation type="submission" date="2013-09" db="EMBL/GenBank/DDBJ databases">
        <title>Genomic characterization of Ralstonia solanacearum phage phiRSB3.</title>
        <authorList>
            <person name="Kawasaki T."/>
            <person name="Matsunami M."/>
            <person name="Fujie M."/>
            <person name="Yamada T."/>
        </authorList>
    </citation>
    <scope>NUCLEOTIDE SEQUENCE [LARGE SCALE GENOMIC DNA]</scope>
</reference>
<dbReference type="RefSeq" id="YP_008853900.1">
    <property type="nucleotide sequence ID" value="NC_022917.1"/>
</dbReference>
<dbReference type="TCDB" id="1.M.10.1.1">
    <property type="family name" value="the putative phage spanin 10 (spanin10) family"/>
</dbReference>
<dbReference type="KEGG" id="vg:17699639"/>
<dbReference type="EMBL" id="AB854109">
    <property type="protein sequence ID" value="BAN92323.1"/>
    <property type="molecule type" value="Genomic_DNA"/>
</dbReference>
<evidence type="ECO:0000313" key="2">
    <source>
        <dbReference type="Proteomes" id="UP000016888"/>
    </source>
</evidence>
<protein>
    <submittedName>
        <fullName evidence="1">Uncharacterized protein</fullName>
    </submittedName>
</protein>
<sequence>MSKRLKATARLTSIGAAVSALFVKLGNAFHNATLELHDKAFTSKRKALAQKELALIKGKADTLERHFTNVSAISERFQAAVTLAQQEYDYELERLNQGTNLACRKLNGELSVVREEIDHYRAEHTAFRA</sequence>
<dbReference type="GeneID" id="17699639"/>
<dbReference type="Proteomes" id="UP000016888">
    <property type="component" value="Segment"/>
</dbReference>
<name>U3TK66_9CAUD</name>
<organism evidence="1 2">
    <name type="scientific">Ralstonia phage RSB3</name>
    <dbReference type="NCBI Taxonomy" id="1402875"/>
    <lineage>
        <taxon>Viruses</taxon>
        <taxon>Duplodnaviria</taxon>
        <taxon>Heunggongvirae</taxon>
        <taxon>Uroviricota</taxon>
        <taxon>Caudoviricetes</taxon>
        <taxon>Autographivirales</taxon>
        <taxon>Autoscriptoviridae</taxon>
        <taxon>Jiaoyazivirus</taxon>
        <taxon>Jiaoyazivirus RSB3</taxon>
    </lineage>
</organism>